<dbReference type="InterPro" id="IPR052103">
    <property type="entry name" value="Dual_spec_Phospatases"/>
</dbReference>
<keyword evidence="3" id="KW-0904">Protein phosphatase</keyword>
<evidence type="ECO:0000256" key="2">
    <source>
        <dbReference type="ARBA" id="ARBA00022801"/>
    </source>
</evidence>
<gene>
    <name evidence="9" type="ORF">DPX16_23431</name>
</gene>
<dbReference type="PANTHER" id="PTHR45961">
    <property type="entry name" value="IP21249P"/>
    <property type="match status" value="1"/>
</dbReference>
<dbReference type="GO" id="GO:0004722">
    <property type="term" value="F:protein serine/threonine phosphatase activity"/>
    <property type="evidence" value="ECO:0007669"/>
    <property type="project" value="UniProtKB-EC"/>
</dbReference>
<evidence type="ECO:0000256" key="1">
    <source>
        <dbReference type="ARBA" id="ARBA00008601"/>
    </source>
</evidence>
<dbReference type="PROSITE" id="PS00383">
    <property type="entry name" value="TYR_PHOSPHATASE_1"/>
    <property type="match status" value="1"/>
</dbReference>
<dbReference type="GO" id="GO:0017017">
    <property type="term" value="F:MAP kinase tyrosine/serine/threonine phosphatase activity"/>
    <property type="evidence" value="ECO:0007669"/>
    <property type="project" value="InterPro"/>
</dbReference>
<dbReference type="SMART" id="SM00195">
    <property type="entry name" value="DSPc"/>
    <property type="match status" value="1"/>
</dbReference>
<dbReference type="InterPro" id="IPR016130">
    <property type="entry name" value="Tyr_Pase_AS"/>
</dbReference>
<sequence length="286" mass="32271">MRILQSTHRPRPDVHDGAKFRDRLPVKDVESLQCLEAELKMNPDSKSELSVWRPCCLLLSIDDAHVILSLMVEPVTSTVVETEEVPLTRKPWQPYIRLMSISQITPTLFLSGADAPMNHALMTRKGITLIVNVTLSHACPIYPGVKCIRVAVSDLPNARLGDHFDHVSARIHNNRAGGTLVHCAAGMSRSPALIMAYLMKYKGVTLRQAHNWVKDRRPYISLNTGFWTQLLDYERKLYGKNTVKVAEPLDPLPMPKTPKLPSKNNMRQCPPSPRLSRLRRFTSLAL</sequence>
<feature type="domain" description="Tyrosine-protein phosphatase" evidence="7">
    <location>
        <begin position="100"/>
        <end position="239"/>
    </location>
</feature>
<dbReference type="InterPro" id="IPR020420">
    <property type="entry name" value="Atypical_DUSP_subfamB"/>
</dbReference>
<evidence type="ECO:0000313" key="10">
    <source>
        <dbReference type="Proteomes" id="UP000281406"/>
    </source>
</evidence>
<dbReference type="AlphaFoldDB" id="A0A3N0YSD0"/>
<comment type="catalytic activity">
    <reaction evidence="5">
        <text>O-phospho-L-threonyl-[protein] + H2O = L-threonyl-[protein] + phosphate</text>
        <dbReference type="Rhea" id="RHEA:47004"/>
        <dbReference type="Rhea" id="RHEA-COMP:11060"/>
        <dbReference type="Rhea" id="RHEA-COMP:11605"/>
        <dbReference type="ChEBI" id="CHEBI:15377"/>
        <dbReference type="ChEBI" id="CHEBI:30013"/>
        <dbReference type="ChEBI" id="CHEBI:43474"/>
        <dbReference type="ChEBI" id="CHEBI:61977"/>
        <dbReference type="EC" id="3.1.3.16"/>
    </reaction>
</comment>
<evidence type="ECO:0000256" key="6">
    <source>
        <dbReference type="SAM" id="MobiDB-lite"/>
    </source>
</evidence>
<feature type="domain" description="Tyrosine specific protein phosphatases" evidence="8">
    <location>
        <begin position="161"/>
        <end position="218"/>
    </location>
</feature>
<dbReference type="PANTHER" id="PTHR45961:SF1">
    <property type="entry name" value="DUAL SPECIFICITY PROTEIN PHOSPHATASE 18 ISOFORM X1"/>
    <property type="match status" value="1"/>
</dbReference>
<keyword evidence="10" id="KW-1185">Reference proteome</keyword>
<evidence type="ECO:0000256" key="3">
    <source>
        <dbReference type="ARBA" id="ARBA00022912"/>
    </source>
</evidence>
<dbReference type="InterPro" id="IPR000340">
    <property type="entry name" value="Dual-sp_phosphatase_cat-dom"/>
</dbReference>
<reference evidence="9 10" key="1">
    <citation type="submission" date="2018-10" db="EMBL/GenBank/DDBJ databases">
        <title>Genome assembly for a Yunnan-Guizhou Plateau 3E fish, Anabarilius grahami (Regan), and its evolutionary and genetic applications.</title>
        <authorList>
            <person name="Jiang W."/>
        </authorList>
    </citation>
    <scope>NUCLEOTIDE SEQUENCE [LARGE SCALE GENOMIC DNA]</scope>
    <source>
        <strain evidence="9">AG-KIZ</strain>
        <tissue evidence="9">Muscle</tissue>
    </source>
</reference>
<protein>
    <submittedName>
        <fullName evidence="9">Dual specificity protein phosphatase 18</fullName>
    </submittedName>
</protein>
<dbReference type="PRINTS" id="PR01910">
    <property type="entry name" value="ADSPHPHTASEB"/>
</dbReference>
<dbReference type="InterPro" id="IPR020422">
    <property type="entry name" value="TYR_PHOSPHATASE_DUAL_dom"/>
</dbReference>
<comment type="similarity">
    <text evidence="1">Belongs to the protein-tyrosine phosphatase family. Non-receptor class dual specificity subfamily.</text>
</comment>
<name>A0A3N0YSD0_ANAGA</name>
<dbReference type="OrthoDB" id="285418at2759"/>
<keyword evidence="2" id="KW-0378">Hydrolase</keyword>
<accession>A0A3N0YSD0</accession>
<evidence type="ECO:0000256" key="4">
    <source>
        <dbReference type="ARBA" id="ARBA00047761"/>
    </source>
</evidence>
<dbReference type="EMBL" id="RJVU01028972">
    <property type="protein sequence ID" value="ROL48781.1"/>
    <property type="molecule type" value="Genomic_DNA"/>
</dbReference>
<comment type="caution">
    <text evidence="9">The sequence shown here is derived from an EMBL/GenBank/DDBJ whole genome shotgun (WGS) entry which is preliminary data.</text>
</comment>
<dbReference type="Proteomes" id="UP000281406">
    <property type="component" value="Unassembled WGS sequence"/>
</dbReference>
<comment type="catalytic activity">
    <reaction evidence="4">
        <text>O-phospho-L-seryl-[protein] + H2O = L-seryl-[protein] + phosphate</text>
        <dbReference type="Rhea" id="RHEA:20629"/>
        <dbReference type="Rhea" id="RHEA-COMP:9863"/>
        <dbReference type="Rhea" id="RHEA-COMP:11604"/>
        <dbReference type="ChEBI" id="CHEBI:15377"/>
        <dbReference type="ChEBI" id="CHEBI:29999"/>
        <dbReference type="ChEBI" id="CHEBI:43474"/>
        <dbReference type="ChEBI" id="CHEBI:83421"/>
        <dbReference type="EC" id="3.1.3.16"/>
    </reaction>
</comment>
<evidence type="ECO:0000259" key="7">
    <source>
        <dbReference type="PROSITE" id="PS50054"/>
    </source>
</evidence>
<proteinExistence type="inferred from homology"/>
<dbReference type="InterPro" id="IPR000387">
    <property type="entry name" value="Tyr_Pase_dom"/>
</dbReference>
<evidence type="ECO:0000313" key="9">
    <source>
        <dbReference type="EMBL" id="ROL48781.1"/>
    </source>
</evidence>
<dbReference type="GO" id="GO:0005737">
    <property type="term" value="C:cytoplasm"/>
    <property type="evidence" value="ECO:0007669"/>
    <property type="project" value="TreeGrafter"/>
</dbReference>
<dbReference type="PROSITE" id="PS50054">
    <property type="entry name" value="TYR_PHOSPHATASE_DUAL"/>
    <property type="match status" value="1"/>
</dbReference>
<dbReference type="Gene3D" id="3.90.190.10">
    <property type="entry name" value="Protein tyrosine phosphatase superfamily"/>
    <property type="match status" value="1"/>
</dbReference>
<feature type="region of interest" description="Disordered" evidence="6">
    <location>
        <begin position="248"/>
        <end position="273"/>
    </location>
</feature>
<dbReference type="CDD" id="cd14514">
    <property type="entry name" value="DUSP14-like"/>
    <property type="match status" value="1"/>
</dbReference>
<evidence type="ECO:0000256" key="5">
    <source>
        <dbReference type="ARBA" id="ARBA00048336"/>
    </source>
</evidence>
<dbReference type="PROSITE" id="PS50056">
    <property type="entry name" value="TYR_PHOSPHATASE_2"/>
    <property type="match status" value="1"/>
</dbReference>
<dbReference type="Pfam" id="PF00782">
    <property type="entry name" value="DSPc"/>
    <property type="match status" value="1"/>
</dbReference>
<dbReference type="SUPFAM" id="SSF52799">
    <property type="entry name" value="(Phosphotyrosine protein) phosphatases II"/>
    <property type="match status" value="1"/>
</dbReference>
<dbReference type="InterPro" id="IPR029021">
    <property type="entry name" value="Prot-tyrosine_phosphatase-like"/>
</dbReference>
<evidence type="ECO:0000259" key="8">
    <source>
        <dbReference type="PROSITE" id="PS50056"/>
    </source>
</evidence>
<organism evidence="9 10">
    <name type="scientific">Anabarilius grahami</name>
    <name type="common">Kanglang fish</name>
    <name type="synonym">Barilius grahami</name>
    <dbReference type="NCBI Taxonomy" id="495550"/>
    <lineage>
        <taxon>Eukaryota</taxon>
        <taxon>Metazoa</taxon>
        <taxon>Chordata</taxon>
        <taxon>Craniata</taxon>
        <taxon>Vertebrata</taxon>
        <taxon>Euteleostomi</taxon>
        <taxon>Actinopterygii</taxon>
        <taxon>Neopterygii</taxon>
        <taxon>Teleostei</taxon>
        <taxon>Ostariophysi</taxon>
        <taxon>Cypriniformes</taxon>
        <taxon>Xenocyprididae</taxon>
        <taxon>Xenocypridinae</taxon>
        <taxon>Xenocypridinae incertae sedis</taxon>
        <taxon>Anabarilius</taxon>
    </lineage>
</organism>